<evidence type="ECO:0000313" key="2">
    <source>
        <dbReference type="Proteomes" id="UP000636709"/>
    </source>
</evidence>
<dbReference type="SUPFAM" id="SSF56112">
    <property type="entry name" value="Protein kinase-like (PK-like)"/>
    <property type="match status" value="1"/>
</dbReference>
<dbReference type="AlphaFoldDB" id="A0A835EBB9"/>
<reference evidence="1" key="1">
    <citation type="submission" date="2020-07" db="EMBL/GenBank/DDBJ databases">
        <title>Genome sequence and genetic diversity analysis of an under-domesticated orphan crop, white fonio (Digitaria exilis).</title>
        <authorList>
            <person name="Bennetzen J.L."/>
            <person name="Chen S."/>
            <person name="Ma X."/>
            <person name="Wang X."/>
            <person name="Yssel A.E.J."/>
            <person name="Chaluvadi S.R."/>
            <person name="Johnson M."/>
            <person name="Gangashetty P."/>
            <person name="Hamidou F."/>
            <person name="Sanogo M.D."/>
            <person name="Zwaenepoel A."/>
            <person name="Wallace J."/>
            <person name="Van De Peer Y."/>
            <person name="Van Deynze A."/>
        </authorList>
    </citation>
    <scope>NUCLEOTIDE SEQUENCE</scope>
    <source>
        <tissue evidence="1">Leaves</tissue>
    </source>
</reference>
<sequence>MTSKEDVAQRSRSCGALISGLLHAPPSGFPNAETDSSNLIARHRATGRVVAIKHLGGYHGGSGTEEVLREARFLEDTCGGGGGKPFVVGFHGVIRVPGTLELDLRLVMEHVGPSLHDLLRRRRCPRPRCAPPCSSC</sequence>
<gene>
    <name evidence="1" type="ORF">HU200_044321</name>
</gene>
<keyword evidence="2" id="KW-1185">Reference proteome</keyword>
<name>A0A835EBB9_9POAL</name>
<dbReference type="Gene3D" id="1.10.510.10">
    <property type="entry name" value="Transferase(Phosphotransferase) domain 1"/>
    <property type="match status" value="1"/>
</dbReference>
<dbReference type="InterPro" id="IPR011009">
    <property type="entry name" value="Kinase-like_dom_sf"/>
</dbReference>
<organism evidence="1 2">
    <name type="scientific">Digitaria exilis</name>
    <dbReference type="NCBI Taxonomy" id="1010633"/>
    <lineage>
        <taxon>Eukaryota</taxon>
        <taxon>Viridiplantae</taxon>
        <taxon>Streptophyta</taxon>
        <taxon>Embryophyta</taxon>
        <taxon>Tracheophyta</taxon>
        <taxon>Spermatophyta</taxon>
        <taxon>Magnoliopsida</taxon>
        <taxon>Liliopsida</taxon>
        <taxon>Poales</taxon>
        <taxon>Poaceae</taxon>
        <taxon>PACMAD clade</taxon>
        <taxon>Panicoideae</taxon>
        <taxon>Panicodae</taxon>
        <taxon>Paniceae</taxon>
        <taxon>Anthephorinae</taxon>
        <taxon>Digitaria</taxon>
    </lineage>
</organism>
<dbReference type="Proteomes" id="UP000636709">
    <property type="component" value="Unassembled WGS sequence"/>
</dbReference>
<proteinExistence type="predicted"/>
<evidence type="ECO:0000313" key="1">
    <source>
        <dbReference type="EMBL" id="KAF8684427.1"/>
    </source>
</evidence>
<protein>
    <submittedName>
        <fullName evidence="1">Uncharacterized protein</fullName>
    </submittedName>
</protein>
<accession>A0A835EBB9</accession>
<comment type="caution">
    <text evidence="1">The sequence shown here is derived from an EMBL/GenBank/DDBJ whole genome shotgun (WGS) entry which is preliminary data.</text>
</comment>
<dbReference type="EMBL" id="JACEFO010002096">
    <property type="protein sequence ID" value="KAF8684427.1"/>
    <property type="molecule type" value="Genomic_DNA"/>
</dbReference>